<protein>
    <recommendedName>
        <fullName evidence="7">40S ribosomal protein SA</fullName>
    </recommendedName>
</protein>
<proteinExistence type="inferred from homology"/>
<dbReference type="Gene3D" id="3.40.50.10490">
    <property type="entry name" value="Glucose-6-phosphate isomerase like protein, domain 1"/>
    <property type="match status" value="1"/>
</dbReference>
<evidence type="ECO:0000256" key="2">
    <source>
        <dbReference type="ARBA" id="ARBA00022980"/>
    </source>
</evidence>
<dbReference type="SUPFAM" id="SSF52313">
    <property type="entry name" value="Ribosomal protein S2"/>
    <property type="match status" value="1"/>
</dbReference>
<dbReference type="InterPro" id="IPR005707">
    <property type="entry name" value="Ribosomal_uS2_euk/arc"/>
</dbReference>
<dbReference type="GO" id="GO:0006412">
    <property type="term" value="P:translation"/>
    <property type="evidence" value="ECO:0007669"/>
    <property type="project" value="InterPro"/>
</dbReference>
<dbReference type="GO" id="GO:0003735">
    <property type="term" value="F:structural constituent of ribosome"/>
    <property type="evidence" value="ECO:0007669"/>
    <property type="project" value="InterPro"/>
</dbReference>
<evidence type="ECO:0008006" key="7">
    <source>
        <dbReference type="Google" id="ProtNLM"/>
    </source>
</evidence>
<name>A0A328E7U9_9ASTE</name>
<organism evidence="5 6">
    <name type="scientific">Cuscuta australis</name>
    <dbReference type="NCBI Taxonomy" id="267555"/>
    <lineage>
        <taxon>Eukaryota</taxon>
        <taxon>Viridiplantae</taxon>
        <taxon>Streptophyta</taxon>
        <taxon>Embryophyta</taxon>
        <taxon>Tracheophyta</taxon>
        <taxon>Spermatophyta</taxon>
        <taxon>Magnoliopsida</taxon>
        <taxon>eudicotyledons</taxon>
        <taxon>Gunneridae</taxon>
        <taxon>Pentapetalae</taxon>
        <taxon>asterids</taxon>
        <taxon>lamiids</taxon>
        <taxon>Solanales</taxon>
        <taxon>Convolvulaceae</taxon>
        <taxon>Cuscuteae</taxon>
        <taxon>Cuscuta</taxon>
        <taxon>Cuscuta subgen. Grammica</taxon>
        <taxon>Cuscuta sect. Cleistogrammica</taxon>
    </lineage>
</organism>
<dbReference type="GO" id="GO:0015935">
    <property type="term" value="C:small ribosomal subunit"/>
    <property type="evidence" value="ECO:0007669"/>
    <property type="project" value="InterPro"/>
</dbReference>
<dbReference type="EMBL" id="NQVE01000015">
    <property type="protein sequence ID" value="RAL54115.1"/>
    <property type="molecule type" value="Genomic_DNA"/>
</dbReference>
<keyword evidence="3" id="KW-0687">Ribonucleoprotein</keyword>
<dbReference type="CDD" id="cd01425">
    <property type="entry name" value="RPS2"/>
    <property type="match status" value="1"/>
</dbReference>
<comment type="caution">
    <text evidence="5">The sequence shown here is derived from an EMBL/GenBank/DDBJ whole genome shotgun (WGS) entry which is preliminary data.</text>
</comment>
<gene>
    <name evidence="5" type="ORF">DM860_004586</name>
</gene>
<feature type="region of interest" description="Disordered" evidence="4">
    <location>
        <begin position="343"/>
        <end position="398"/>
    </location>
</feature>
<dbReference type="PANTHER" id="PTHR11489">
    <property type="entry name" value="40S RIBOSOMAL PROTEIN SA"/>
    <property type="match status" value="1"/>
</dbReference>
<dbReference type="PRINTS" id="PR00395">
    <property type="entry name" value="RIBOSOMALS2"/>
</dbReference>
<accession>A0A328E7U9</accession>
<evidence type="ECO:0000313" key="6">
    <source>
        <dbReference type="Proteomes" id="UP000249390"/>
    </source>
</evidence>
<dbReference type="InterPro" id="IPR001865">
    <property type="entry name" value="Ribosomal_uS2"/>
</dbReference>
<dbReference type="Proteomes" id="UP000249390">
    <property type="component" value="Unassembled WGS sequence"/>
</dbReference>
<keyword evidence="2" id="KW-0689">Ribosomal protein</keyword>
<evidence type="ECO:0000256" key="3">
    <source>
        <dbReference type="ARBA" id="ARBA00023274"/>
    </source>
</evidence>
<reference evidence="5 6" key="1">
    <citation type="submission" date="2018-06" db="EMBL/GenBank/DDBJ databases">
        <title>The Genome of Cuscuta australis (Dodder) Provides Insight into the Evolution of Plant Parasitism.</title>
        <authorList>
            <person name="Liu H."/>
        </authorList>
    </citation>
    <scope>NUCLEOTIDE SEQUENCE [LARGE SCALE GENOMIC DNA]</scope>
    <source>
        <strain evidence="6">cv. Yunnan</strain>
        <tissue evidence="5">Vines</tissue>
    </source>
</reference>
<sequence length="398" mass="43696">MADTMTLRILGSLTRNPKFTVMAHTITLRADLRRMYLNKLHLVNNEDDRNLRYAFYFGDDVVFNLVRTWEKTLLAARAVVAIDDPKDIVVLSARPFAHKAVSKFAEVIGATVIADGRRSPKTFAQRLHDSSLKPCLLIVADPTTDRLAIQEAFLADLNIPVIALCGSDSSFRHVDIAIPANNKSKQSIGYVFWIFARMVLQIRGEIPQGHMWPDVPVEQFVCDDRLEEQPEEEEKVPELELLPVPDLQLPWPCGPRDNGGSAPTIKVGSACDGTAVLDSNSDANAAAEEVGISVSSPEKDIIMPLNFVEINSSAALEAKAFPPENHAFGKASKEAVLQERIMQSGGLHPSLKSCTTTTPPPQEEEEEETQSSETGTRTPPSSLQVEDWTSAALERAAS</sequence>
<feature type="compositionally biased region" description="Polar residues" evidence="4">
    <location>
        <begin position="375"/>
        <end position="384"/>
    </location>
</feature>
<evidence type="ECO:0000256" key="4">
    <source>
        <dbReference type="SAM" id="MobiDB-lite"/>
    </source>
</evidence>
<evidence type="ECO:0000313" key="5">
    <source>
        <dbReference type="EMBL" id="RAL54115.1"/>
    </source>
</evidence>
<dbReference type="AlphaFoldDB" id="A0A328E7U9"/>
<dbReference type="Pfam" id="PF00318">
    <property type="entry name" value="Ribosomal_S2"/>
    <property type="match status" value="1"/>
</dbReference>
<keyword evidence="6" id="KW-1185">Reference proteome</keyword>
<evidence type="ECO:0000256" key="1">
    <source>
        <dbReference type="ARBA" id="ARBA00006242"/>
    </source>
</evidence>
<dbReference type="InterPro" id="IPR023591">
    <property type="entry name" value="Ribosomal_uS2_flav_dom_sf"/>
</dbReference>
<comment type="similarity">
    <text evidence="1">Belongs to the universal ribosomal protein uS2 family.</text>
</comment>